<sequence>MTPEERESFLREHRLAVVGVERKHAPPQLSPVYYVMDGDDLLISTTATRAKAKVIRHDARVSVCVLGEQEPFPYLTVYGRGRIEVDGAVDVMMRIGEAMTGNPLPESMRPAIEERAKAEQRVVLRVTPESFFP</sequence>
<dbReference type="Pfam" id="PF01243">
    <property type="entry name" value="PNPOx_N"/>
    <property type="match status" value="1"/>
</dbReference>
<dbReference type="AlphaFoldDB" id="A0A0F8YTA1"/>
<dbReference type="Gene3D" id="2.30.110.10">
    <property type="entry name" value="Electron Transport, Fmn-binding Protein, Chain A"/>
    <property type="match status" value="1"/>
</dbReference>
<evidence type="ECO:0000313" key="3">
    <source>
        <dbReference type="EMBL" id="KKK84667.1"/>
    </source>
</evidence>
<dbReference type="InterPro" id="IPR011576">
    <property type="entry name" value="Pyridox_Oxase_N"/>
</dbReference>
<comment type="caution">
    <text evidence="3">The sequence shown here is derived from an EMBL/GenBank/DDBJ whole genome shotgun (WGS) entry which is preliminary data.</text>
</comment>
<dbReference type="InterPro" id="IPR052019">
    <property type="entry name" value="F420H2_bilvrd_red/Heme_oxyg"/>
</dbReference>
<dbReference type="NCBIfam" id="TIGR03618">
    <property type="entry name" value="Rv1155_F420"/>
    <property type="match status" value="1"/>
</dbReference>
<proteinExistence type="predicted"/>
<dbReference type="GO" id="GO:0070967">
    <property type="term" value="F:coenzyme F420 binding"/>
    <property type="evidence" value="ECO:0007669"/>
    <property type="project" value="TreeGrafter"/>
</dbReference>
<dbReference type="InterPro" id="IPR012349">
    <property type="entry name" value="Split_barrel_FMN-bd"/>
</dbReference>
<protein>
    <recommendedName>
        <fullName evidence="2">Pyridoxamine 5'-phosphate oxidase N-terminal domain-containing protein</fullName>
    </recommendedName>
</protein>
<feature type="domain" description="Pyridoxamine 5'-phosphate oxidase N-terminal" evidence="2">
    <location>
        <begin position="3"/>
        <end position="130"/>
    </location>
</feature>
<dbReference type="PANTHER" id="PTHR35176:SF6">
    <property type="entry name" value="HEME OXYGENASE HI_0854-RELATED"/>
    <property type="match status" value="1"/>
</dbReference>
<accession>A0A0F8YTA1</accession>
<keyword evidence="1" id="KW-0560">Oxidoreductase</keyword>
<name>A0A0F8YTA1_9ZZZZ</name>
<dbReference type="InterPro" id="IPR019920">
    <property type="entry name" value="F420-binding_dom_put"/>
</dbReference>
<gene>
    <name evidence="3" type="ORF">LCGC14_2781050</name>
</gene>
<dbReference type="PANTHER" id="PTHR35176">
    <property type="entry name" value="HEME OXYGENASE HI_0854-RELATED"/>
    <property type="match status" value="1"/>
</dbReference>
<evidence type="ECO:0000256" key="1">
    <source>
        <dbReference type="ARBA" id="ARBA00023002"/>
    </source>
</evidence>
<dbReference type="SUPFAM" id="SSF50475">
    <property type="entry name" value="FMN-binding split barrel"/>
    <property type="match status" value="1"/>
</dbReference>
<dbReference type="GO" id="GO:0005829">
    <property type="term" value="C:cytosol"/>
    <property type="evidence" value="ECO:0007669"/>
    <property type="project" value="TreeGrafter"/>
</dbReference>
<reference evidence="3" key="1">
    <citation type="journal article" date="2015" name="Nature">
        <title>Complex archaea that bridge the gap between prokaryotes and eukaryotes.</title>
        <authorList>
            <person name="Spang A."/>
            <person name="Saw J.H."/>
            <person name="Jorgensen S.L."/>
            <person name="Zaremba-Niedzwiedzka K."/>
            <person name="Martijn J."/>
            <person name="Lind A.E."/>
            <person name="van Eijk R."/>
            <person name="Schleper C."/>
            <person name="Guy L."/>
            <person name="Ettema T.J."/>
        </authorList>
    </citation>
    <scope>NUCLEOTIDE SEQUENCE</scope>
</reference>
<dbReference type="GO" id="GO:0016627">
    <property type="term" value="F:oxidoreductase activity, acting on the CH-CH group of donors"/>
    <property type="evidence" value="ECO:0007669"/>
    <property type="project" value="TreeGrafter"/>
</dbReference>
<organism evidence="3">
    <name type="scientific">marine sediment metagenome</name>
    <dbReference type="NCBI Taxonomy" id="412755"/>
    <lineage>
        <taxon>unclassified sequences</taxon>
        <taxon>metagenomes</taxon>
        <taxon>ecological metagenomes</taxon>
    </lineage>
</organism>
<evidence type="ECO:0000259" key="2">
    <source>
        <dbReference type="Pfam" id="PF01243"/>
    </source>
</evidence>
<dbReference type="EMBL" id="LAZR01051668">
    <property type="protein sequence ID" value="KKK84667.1"/>
    <property type="molecule type" value="Genomic_DNA"/>
</dbReference>